<dbReference type="Proteomes" id="UP000270924">
    <property type="component" value="Unassembled WGS sequence"/>
</dbReference>
<protein>
    <submittedName>
        <fullName evidence="3">Uncharacterized protein</fullName>
    </submittedName>
</protein>
<keyword evidence="2" id="KW-0812">Transmembrane</keyword>
<evidence type="ECO:0000256" key="2">
    <source>
        <dbReference type="SAM" id="Phobius"/>
    </source>
</evidence>
<dbReference type="InParanoid" id="A0A3P7DFH4"/>
<feature type="transmembrane region" description="Helical" evidence="2">
    <location>
        <begin position="40"/>
        <end position="68"/>
    </location>
</feature>
<sequence length="153" mass="17428">MISDCSTILLLIMVQAGIVQTVIAMMTRHSKTLQYASARIFYIVIDHILQIIQWALNICSLGIALMVLDKMGTEDETDNPAFDNENFHVPSMRELLTIEQSNSETNRTRCSVFDRSANIDYIWGESVISFDDNDNCDNRQDTNTNEHDSDMND</sequence>
<evidence type="ECO:0000313" key="4">
    <source>
        <dbReference type="Proteomes" id="UP000270924"/>
    </source>
</evidence>
<keyword evidence="2" id="KW-0472">Membrane</keyword>
<dbReference type="OrthoDB" id="5810891at2759"/>
<name>A0A3P7DFH4_WUCBA</name>
<reference evidence="3 4" key="1">
    <citation type="submission" date="2018-11" db="EMBL/GenBank/DDBJ databases">
        <authorList>
            <consortium name="Pathogen Informatics"/>
        </authorList>
    </citation>
    <scope>NUCLEOTIDE SEQUENCE [LARGE SCALE GENOMIC DNA]</scope>
</reference>
<accession>A0A3P7DFH4</accession>
<evidence type="ECO:0000313" key="3">
    <source>
        <dbReference type="EMBL" id="VDM08550.1"/>
    </source>
</evidence>
<evidence type="ECO:0000256" key="1">
    <source>
        <dbReference type="SAM" id="MobiDB-lite"/>
    </source>
</evidence>
<dbReference type="EMBL" id="UYWW01000469">
    <property type="protein sequence ID" value="VDM08550.1"/>
    <property type="molecule type" value="Genomic_DNA"/>
</dbReference>
<keyword evidence="2" id="KW-1133">Transmembrane helix</keyword>
<keyword evidence="4" id="KW-1185">Reference proteome</keyword>
<gene>
    <name evidence="3" type="ORF">WBA_LOCUS1936</name>
</gene>
<dbReference type="AlphaFoldDB" id="A0A3P7DFH4"/>
<organism evidence="3 4">
    <name type="scientific">Wuchereria bancrofti</name>
    <dbReference type="NCBI Taxonomy" id="6293"/>
    <lineage>
        <taxon>Eukaryota</taxon>
        <taxon>Metazoa</taxon>
        <taxon>Ecdysozoa</taxon>
        <taxon>Nematoda</taxon>
        <taxon>Chromadorea</taxon>
        <taxon>Rhabditida</taxon>
        <taxon>Spirurina</taxon>
        <taxon>Spiruromorpha</taxon>
        <taxon>Filarioidea</taxon>
        <taxon>Onchocercidae</taxon>
        <taxon>Wuchereria</taxon>
    </lineage>
</organism>
<feature type="compositionally biased region" description="Basic and acidic residues" evidence="1">
    <location>
        <begin position="136"/>
        <end position="153"/>
    </location>
</feature>
<feature type="region of interest" description="Disordered" evidence="1">
    <location>
        <begin position="134"/>
        <end position="153"/>
    </location>
</feature>
<proteinExistence type="predicted"/>